<name>A0A084H257_METID</name>
<gene>
    <name evidence="1" type="ORF">GS18_0201440</name>
</gene>
<keyword evidence="2" id="KW-1185">Reference proteome</keyword>
<dbReference type="STRING" id="246786.GS18_0201440"/>
<dbReference type="AlphaFoldDB" id="A0A084H257"/>
<protein>
    <submittedName>
        <fullName evidence="1">Uncharacterized protein</fullName>
    </submittedName>
</protein>
<dbReference type="OrthoDB" id="2963177at2"/>
<organism evidence="1 2">
    <name type="scientific">Metabacillus indicus</name>
    <name type="common">Bacillus indicus</name>
    <dbReference type="NCBI Taxonomy" id="246786"/>
    <lineage>
        <taxon>Bacteria</taxon>
        <taxon>Bacillati</taxon>
        <taxon>Bacillota</taxon>
        <taxon>Bacilli</taxon>
        <taxon>Bacillales</taxon>
        <taxon>Bacillaceae</taxon>
        <taxon>Metabacillus</taxon>
    </lineage>
</organism>
<dbReference type="EMBL" id="JNVC02000001">
    <property type="protein sequence ID" value="KEZ53669.1"/>
    <property type="molecule type" value="Genomic_DNA"/>
</dbReference>
<dbReference type="RefSeq" id="WP_029565273.1">
    <property type="nucleotide sequence ID" value="NZ_JNVC02000001.1"/>
</dbReference>
<evidence type="ECO:0000313" key="2">
    <source>
        <dbReference type="Proteomes" id="UP000028549"/>
    </source>
</evidence>
<sequence length="315" mass="35777">MNMTLNFFPELTEELTQKMGFLSGFYEFKYRKEGFEHLLEARQAEGHNSSYLQLSDEKNEWVPDEHELIIERKLFIKNPAFLFGVNGIACNDAELGMALIWTSKTSNQRGAIEIGAFVKNSNEEISFKLSHTFPPGHLKGNISFQTVLFLKTPGSAEENETHLANLSGMILGTIDEFIVILEGNGSVFPIVEVKEPSQPLWWVVCDWTDPQADSFDEENVRICLNKSHSNYKLLNLENGIYESPLLMDIIASALHIIILKVKDSEYWDETVNGKNFEAGSISQAVYYFISTFNWDPGSPESLAQSIRKDFDSRIQ</sequence>
<proteinExistence type="predicted"/>
<reference evidence="1 2" key="1">
    <citation type="journal article" date="2005" name="Int. J. Syst. Evol. Microbiol.">
        <title>Bacillus cibi sp. nov., isolated from jeotgal, a traditional Korean fermented seafood.</title>
        <authorList>
            <person name="Yoon J.H."/>
            <person name="Lee C.H."/>
            <person name="Oh T.K."/>
        </authorList>
    </citation>
    <scope>NUCLEOTIDE SEQUENCE [LARGE SCALE GENOMIC DNA]</scope>
    <source>
        <strain evidence="1 2">DSM 16189</strain>
    </source>
</reference>
<dbReference type="Proteomes" id="UP000028549">
    <property type="component" value="Unassembled WGS sequence"/>
</dbReference>
<comment type="caution">
    <text evidence="1">The sequence shown here is derived from an EMBL/GenBank/DDBJ whole genome shotgun (WGS) entry which is preliminary data.</text>
</comment>
<accession>A0A084H257</accession>
<evidence type="ECO:0000313" key="1">
    <source>
        <dbReference type="EMBL" id="KEZ53669.1"/>
    </source>
</evidence>